<evidence type="ECO:0000256" key="3">
    <source>
        <dbReference type="PROSITE-ProRule" id="PRU00708"/>
    </source>
</evidence>
<dbReference type="Pfam" id="PF01535">
    <property type="entry name" value="PPR"/>
    <property type="match status" value="6"/>
</dbReference>
<dbReference type="Proteomes" id="UP000251960">
    <property type="component" value="Chromosome 10"/>
</dbReference>
<evidence type="ECO:0000256" key="2">
    <source>
        <dbReference type="ARBA" id="ARBA00022946"/>
    </source>
</evidence>
<dbReference type="FunFam" id="1.25.40.10:FF:000877">
    <property type="entry name" value="Pentatricopeptide repeat-containing protein mitochondrial"/>
    <property type="match status" value="1"/>
</dbReference>
<evidence type="ECO:0000313" key="5">
    <source>
        <dbReference type="Proteomes" id="UP000251960"/>
    </source>
</evidence>
<reference evidence="4 5" key="1">
    <citation type="journal article" date="2018" name="Nat. Genet.">
        <title>Extensive intraspecific gene order and gene structural variations between Mo17 and other maize genomes.</title>
        <authorList>
            <person name="Sun S."/>
            <person name="Zhou Y."/>
            <person name="Chen J."/>
            <person name="Shi J."/>
            <person name="Zhao H."/>
            <person name="Zhao H."/>
            <person name="Song W."/>
            <person name="Zhang M."/>
            <person name="Cui Y."/>
            <person name="Dong X."/>
            <person name="Liu H."/>
            <person name="Ma X."/>
            <person name="Jiao Y."/>
            <person name="Wang B."/>
            <person name="Wei X."/>
            <person name="Stein J.C."/>
            <person name="Glaubitz J.C."/>
            <person name="Lu F."/>
            <person name="Yu G."/>
            <person name="Liang C."/>
            <person name="Fengler K."/>
            <person name="Li B."/>
            <person name="Rafalski A."/>
            <person name="Schnable P.S."/>
            <person name="Ware D.H."/>
            <person name="Buckler E.S."/>
            <person name="Lai J."/>
        </authorList>
    </citation>
    <scope>NUCLEOTIDE SEQUENCE [LARGE SCALE GENOMIC DNA]</scope>
    <source>
        <strain evidence="5">cv. Missouri 17</strain>
        <tissue evidence="4">Seedling</tissue>
    </source>
</reference>
<keyword evidence="2" id="KW-0809">Transit peptide</keyword>
<dbReference type="EMBL" id="NCVQ01000002">
    <property type="protein sequence ID" value="PWZ44626.1"/>
    <property type="molecule type" value="Genomic_DNA"/>
</dbReference>
<evidence type="ECO:0000313" key="4">
    <source>
        <dbReference type="EMBL" id="PWZ44626.1"/>
    </source>
</evidence>
<organism evidence="4 5">
    <name type="scientific">Zea mays</name>
    <name type="common">Maize</name>
    <dbReference type="NCBI Taxonomy" id="4577"/>
    <lineage>
        <taxon>Eukaryota</taxon>
        <taxon>Viridiplantae</taxon>
        <taxon>Streptophyta</taxon>
        <taxon>Embryophyta</taxon>
        <taxon>Tracheophyta</taxon>
        <taxon>Spermatophyta</taxon>
        <taxon>Magnoliopsida</taxon>
        <taxon>Liliopsida</taxon>
        <taxon>Poales</taxon>
        <taxon>Poaceae</taxon>
        <taxon>PACMAD clade</taxon>
        <taxon>Panicoideae</taxon>
        <taxon>Andropogonodae</taxon>
        <taxon>Andropogoneae</taxon>
        <taxon>Tripsacinae</taxon>
        <taxon>Zea</taxon>
    </lineage>
</organism>
<dbReference type="GO" id="GO:0003723">
    <property type="term" value="F:RNA binding"/>
    <property type="evidence" value="ECO:0007669"/>
    <property type="project" value="InterPro"/>
</dbReference>
<dbReference type="GO" id="GO:0009451">
    <property type="term" value="P:RNA modification"/>
    <property type="evidence" value="ECO:0007669"/>
    <property type="project" value="InterPro"/>
</dbReference>
<dbReference type="PROSITE" id="PS51375">
    <property type="entry name" value="PPR"/>
    <property type="match status" value="3"/>
</dbReference>
<feature type="repeat" description="PPR" evidence="3">
    <location>
        <begin position="241"/>
        <end position="275"/>
    </location>
</feature>
<evidence type="ECO:0000256" key="1">
    <source>
        <dbReference type="ARBA" id="ARBA00022737"/>
    </source>
</evidence>
<feature type="repeat" description="PPR" evidence="3">
    <location>
        <begin position="72"/>
        <end position="106"/>
    </location>
</feature>
<dbReference type="AlphaFoldDB" id="A0A3L6G8E2"/>
<dbReference type="InterPro" id="IPR011990">
    <property type="entry name" value="TPR-like_helical_dom_sf"/>
</dbReference>
<dbReference type="FunFam" id="1.25.40.10:FF:000439">
    <property type="entry name" value="Pentatricopeptide repeat-containing protein mitochondrial"/>
    <property type="match status" value="1"/>
</dbReference>
<protein>
    <submittedName>
        <fullName evidence="4">Pentatricopeptide repeat-containing protein</fullName>
    </submittedName>
</protein>
<dbReference type="Pfam" id="PF13041">
    <property type="entry name" value="PPR_2"/>
    <property type="match status" value="1"/>
</dbReference>
<accession>A0A3L6G8E2</accession>
<dbReference type="Gene3D" id="1.25.40.10">
    <property type="entry name" value="Tetratricopeptide repeat domain"/>
    <property type="match status" value="3"/>
</dbReference>
<proteinExistence type="predicted"/>
<feature type="repeat" description="PPR" evidence="3">
    <location>
        <begin position="309"/>
        <end position="339"/>
    </location>
</feature>
<dbReference type="PANTHER" id="PTHR47926">
    <property type="entry name" value="PENTATRICOPEPTIDE REPEAT-CONTAINING PROTEIN"/>
    <property type="match status" value="1"/>
</dbReference>
<keyword evidence="1" id="KW-0677">Repeat</keyword>
<dbReference type="InterPro" id="IPR002885">
    <property type="entry name" value="PPR_rpt"/>
</dbReference>
<sequence length="459" mass="48578">MARAPRPSAVPTLLRLLSSHPSLSAAAHAALLKSSSLTSAVPVAATALLTAYANAGHPGAASRLFDEMPAPDAVAWNALLACLVRHGRAGAAAAAFHGMSVSALPPTAATLCTMLKACAASRAARPGRQLHARGVVSRHADADVMVATALVDLYMSCGHVEDAMRVFVLTRCPKDAALHNAVLSGCVENGRFSDAFSTLRRRTELNGISLTAALTACAATANLAYGTQVHCKALRGDFDSDTITCNALIDMYAKCGRATAARVVFDRMATRNVVSWSSMMGAYSRHGHGVDALDLFKLMEEAAPTVLPNAITFLAVLSACGHSGLVDEAQSMLHLMKSKYGIDPQPEHYACVIDMLGRTGRVDEAWDLYSSLLTASRNKPSSAISVAMLNACRANVDAARGKEVAVRMLEADPRNPGIHVLISNFHAALRQWPQSNESRRIIVDKGLRKEAASSHVCFG</sequence>
<comment type="caution">
    <text evidence="4">The sequence shown here is derived from an EMBL/GenBank/DDBJ whole genome shotgun (WGS) entry which is preliminary data.</text>
</comment>
<gene>
    <name evidence="4" type="primary">PCMP-E38</name>
    <name evidence="4" type="ORF">Zm00014a_033383</name>
</gene>
<name>A0A3L6G8E2_MAIZE</name>
<dbReference type="NCBIfam" id="TIGR00756">
    <property type="entry name" value="PPR"/>
    <property type="match status" value="3"/>
</dbReference>
<dbReference type="InterPro" id="IPR046960">
    <property type="entry name" value="PPR_At4g14850-like_plant"/>
</dbReference>
<dbReference type="ExpressionAtlas" id="A0A3L6G8E2">
    <property type="expression patterns" value="baseline and differential"/>
</dbReference>